<feature type="region of interest" description="Disordered" evidence="1">
    <location>
        <begin position="159"/>
        <end position="192"/>
    </location>
</feature>
<dbReference type="Proteomes" id="UP001151699">
    <property type="component" value="Chromosome A"/>
</dbReference>
<name>A0A9Q0NCI4_9DIPT</name>
<proteinExistence type="predicted"/>
<feature type="compositionally biased region" description="Basic and acidic residues" evidence="1">
    <location>
        <begin position="179"/>
        <end position="192"/>
    </location>
</feature>
<evidence type="ECO:0000313" key="3">
    <source>
        <dbReference type="Proteomes" id="UP001151699"/>
    </source>
</evidence>
<comment type="caution">
    <text evidence="2">The sequence shown here is derived from an EMBL/GenBank/DDBJ whole genome shotgun (WGS) entry which is preliminary data.</text>
</comment>
<dbReference type="EMBL" id="WJQU01000001">
    <property type="protein sequence ID" value="KAJ6647744.1"/>
    <property type="molecule type" value="Genomic_DNA"/>
</dbReference>
<evidence type="ECO:0000313" key="2">
    <source>
        <dbReference type="EMBL" id="KAJ6647744.1"/>
    </source>
</evidence>
<feature type="compositionally biased region" description="Acidic residues" evidence="1">
    <location>
        <begin position="168"/>
        <end position="178"/>
    </location>
</feature>
<sequence length="238" mass="27178">YACIELNGHSLINTIIRLKAAGQDEQFVTVLMGSQTCEEFFRSLRSLTSTYWTSINFTLLEMLYKLPTVEEIYSSVNKAKSDALKDTTEIGIQMKRPQRKKKAVQIAVGKSIFACRLSSIRLKPEERVDIDADDEFFEDEYDYDVSDSEFDQDLDMQNSNENQKEQQDGDDGSDEDETDERKKNPEDISKVLESHGGSLNLKEFTNVKESAEKHYFLVTNGNGDIVSLKKIVLLAFER</sequence>
<accession>A0A9Q0NCI4</accession>
<feature type="non-terminal residue" evidence="2">
    <location>
        <position position="1"/>
    </location>
</feature>
<dbReference type="OrthoDB" id="10064970at2759"/>
<gene>
    <name evidence="2" type="ORF">Bhyg_02967</name>
</gene>
<dbReference type="AlphaFoldDB" id="A0A9Q0NCI4"/>
<keyword evidence="3" id="KW-1185">Reference proteome</keyword>
<reference evidence="2" key="1">
    <citation type="submission" date="2022-07" db="EMBL/GenBank/DDBJ databases">
        <authorList>
            <person name="Trinca V."/>
            <person name="Uliana J.V.C."/>
            <person name="Torres T.T."/>
            <person name="Ward R.J."/>
            <person name="Monesi N."/>
        </authorList>
    </citation>
    <scope>NUCLEOTIDE SEQUENCE</scope>
    <source>
        <strain evidence="2">HSMRA1968</strain>
        <tissue evidence="2">Whole embryos</tissue>
    </source>
</reference>
<protein>
    <submittedName>
        <fullName evidence="2">Uncharacterized protein</fullName>
    </submittedName>
</protein>
<evidence type="ECO:0000256" key="1">
    <source>
        <dbReference type="SAM" id="MobiDB-lite"/>
    </source>
</evidence>
<organism evidence="2 3">
    <name type="scientific">Pseudolycoriella hygida</name>
    <dbReference type="NCBI Taxonomy" id="35572"/>
    <lineage>
        <taxon>Eukaryota</taxon>
        <taxon>Metazoa</taxon>
        <taxon>Ecdysozoa</taxon>
        <taxon>Arthropoda</taxon>
        <taxon>Hexapoda</taxon>
        <taxon>Insecta</taxon>
        <taxon>Pterygota</taxon>
        <taxon>Neoptera</taxon>
        <taxon>Endopterygota</taxon>
        <taxon>Diptera</taxon>
        <taxon>Nematocera</taxon>
        <taxon>Sciaroidea</taxon>
        <taxon>Sciaridae</taxon>
        <taxon>Pseudolycoriella</taxon>
    </lineage>
</organism>